<dbReference type="InterPro" id="IPR012341">
    <property type="entry name" value="6hp_glycosidase-like_sf"/>
</dbReference>
<keyword evidence="9" id="KW-1185">Reference proteome</keyword>
<dbReference type="Gene3D" id="2.60.40.10">
    <property type="entry name" value="Immunoglobulins"/>
    <property type="match status" value="1"/>
</dbReference>
<evidence type="ECO:0000259" key="5">
    <source>
        <dbReference type="Pfam" id="PF08531"/>
    </source>
</evidence>
<dbReference type="Gene3D" id="2.60.420.10">
    <property type="entry name" value="Maltose phosphorylase, domain 3"/>
    <property type="match status" value="1"/>
</dbReference>
<dbReference type="InterPro" id="IPR016007">
    <property type="entry name" value="Alpha_rhamnosid"/>
</dbReference>
<feature type="domain" description="Bacterial alpha-L-rhamnosidase N-terminal" evidence="5">
    <location>
        <begin position="136"/>
        <end position="250"/>
    </location>
</feature>
<dbReference type="PANTHER" id="PTHR33307:SF6">
    <property type="entry name" value="ALPHA-RHAMNOSIDASE (EUROFUNG)-RELATED"/>
    <property type="match status" value="1"/>
</dbReference>
<dbReference type="InterPro" id="IPR035398">
    <property type="entry name" value="Bac_rhamnosid_C"/>
</dbReference>
<name>A0ABY4P0K1_9PSEU</name>
<feature type="domain" description="Alpha-L-rhamnosidase C-terminal" evidence="7">
    <location>
        <begin position="769"/>
        <end position="831"/>
    </location>
</feature>
<dbReference type="Gene3D" id="1.50.10.10">
    <property type="match status" value="1"/>
</dbReference>
<evidence type="ECO:0000259" key="7">
    <source>
        <dbReference type="Pfam" id="PF17390"/>
    </source>
</evidence>
<evidence type="ECO:0000256" key="3">
    <source>
        <dbReference type="ARBA" id="ARBA00022801"/>
    </source>
</evidence>
<dbReference type="InterPro" id="IPR013783">
    <property type="entry name" value="Ig-like_fold"/>
</dbReference>
<dbReference type="EMBL" id="CP091196">
    <property type="protein sequence ID" value="UQS25864.1"/>
    <property type="molecule type" value="Genomic_DNA"/>
</dbReference>
<feature type="domain" description="Alpha-L-rhamnosidase six-hairpin glycosidase" evidence="6">
    <location>
        <begin position="406"/>
        <end position="757"/>
    </location>
</feature>
<comment type="catalytic activity">
    <reaction evidence="1">
        <text>Hydrolysis of terminal non-reducing alpha-L-rhamnose residues in alpha-L-rhamnosides.</text>
        <dbReference type="EC" id="3.2.1.40"/>
    </reaction>
</comment>
<evidence type="ECO:0000259" key="4">
    <source>
        <dbReference type="Pfam" id="PF05592"/>
    </source>
</evidence>
<dbReference type="Gene3D" id="2.60.120.260">
    <property type="entry name" value="Galactose-binding domain-like"/>
    <property type="match status" value="2"/>
</dbReference>
<dbReference type="Pfam" id="PF08531">
    <property type="entry name" value="Bac_rhamnosid_N"/>
    <property type="match status" value="1"/>
</dbReference>
<dbReference type="RefSeq" id="WP_116110376.1">
    <property type="nucleotide sequence ID" value="NZ_CP091196.1"/>
</dbReference>
<dbReference type="PANTHER" id="PTHR33307">
    <property type="entry name" value="ALPHA-RHAMNOSIDASE (EUROFUNG)"/>
    <property type="match status" value="1"/>
</dbReference>
<dbReference type="EC" id="3.2.1.40" evidence="2"/>
<gene>
    <name evidence="8" type="ORF">L1857_25165</name>
</gene>
<dbReference type="InterPro" id="IPR013737">
    <property type="entry name" value="Bac_rhamnosid_N"/>
</dbReference>
<sequence>MNQPAELRLEHLPPGQPCGVPRPRLSWWLPENAAVQHAYAVRIVHDGRVSWESGRRADGRSVLVDAGVPAGVPGSEWQVRVWTDLGESGWSAPAPWTVTAPDFGTAQWIEPAEDAVPPPGRRPVYNLHTECTLGAAVVQATAWATAHGVYELFINGVRVGDQELTPGFTAYRSRLQAQRYDVAGHLREGVNTVDILLSDGWFRGRHGFERTADGFGTRVAALLALGATLADGTGATVVTGDGWRSRPSGMTADLMDGQTRGPATAEWAAARPVRGGLYDDRSRLELSVAPPVRRAAELAPVSVRRAGGSQVIDFGRNLNGWVRLTAPPGRITLTHGEFLGPDGRVDTGHLRAFDFATRQPLPAGQVDVVEGGGVFEPRHTTHGFRYVQIDGRAEDVTAVVVHTDLRRTGWFRCGDEDLNALHEAATRSFLANACDLPTDCPQRERSGFTGDWQVYAGAAAFTHDVAGFSDKWLRDLAADQLPDGRVTTIAPKPSGGTAMDGSAGWGDASVIVPWEMWRAYGDLELLRRQFGSMRRWVGFAARTARENRHPDRRGAPAPHEEYLWDTGFHFGEWLEPGETPAPDPGEDHGIVATAYLARSADLLSRIATLLGEDADGYRRIAAGAREAWQREYLAADGSIAVPTQANHVRALAFGLVPSSLRAAVAARLVSLVERAGYRVGTGFLSTGLLLPVLADAGYVDEAYRVLLARGVPSWLGMLDRGATTIWEYWDGVDAGRARGSLNHYGKGAVISFLHTHVAGIRLPDDPGAAEAGYRRFVVQPCPGGGLRWAEAEHHSPYGVIRSAWRVGGGRMWLSVTVPPGTRARIRLPDKEIGDAGPGAHEWRVELPR</sequence>
<reference evidence="8" key="1">
    <citation type="submission" date="2022-01" db="EMBL/GenBank/DDBJ databases">
        <title>PSI-footprinting approach for the identification of protein synthesis inhibitor producers.</title>
        <authorList>
            <person name="Handel F."/>
            <person name="Kulik A."/>
            <person name="Wex K.W."/>
            <person name="Berscheid A."/>
            <person name="Saur J.S."/>
            <person name="Winkler A."/>
            <person name="Wibberg D."/>
            <person name="Kalinowski J."/>
            <person name="Broetz-Oesterhelt H."/>
            <person name="Mast Y."/>
        </authorList>
    </citation>
    <scope>NUCLEOTIDE SEQUENCE</scope>
    <source>
        <strain evidence="8">KNN 49.3e</strain>
    </source>
</reference>
<dbReference type="InterPro" id="IPR008902">
    <property type="entry name" value="Rhamnosid_concanavalin"/>
</dbReference>
<dbReference type="InterPro" id="IPR008928">
    <property type="entry name" value="6-hairpin_glycosidase_sf"/>
</dbReference>
<evidence type="ECO:0000256" key="2">
    <source>
        <dbReference type="ARBA" id="ARBA00012652"/>
    </source>
</evidence>
<proteinExistence type="predicted"/>
<dbReference type="Pfam" id="PF17389">
    <property type="entry name" value="Bac_rhamnosid6H"/>
    <property type="match status" value="1"/>
</dbReference>
<evidence type="ECO:0000313" key="8">
    <source>
        <dbReference type="EMBL" id="UQS25864.1"/>
    </source>
</evidence>
<dbReference type="Proteomes" id="UP000830158">
    <property type="component" value="Chromosome"/>
</dbReference>
<organism evidence="8 9">
    <name type="scientific">Amycolatopsis thermalba</name>
    <dbReference type="NCBI Taxonomy" id="944492"/>
    <lineage>
        <taxon>Bacteria</taxon>
        <taxon>Bacillati</taxon>
        <taxon>Actinomycetota</taxon>
        <taxon>Actinomycetes</taxon>
        <taxon>Pseudonocardiales</taxon>
        <taxon>Pseudonocardiaceae</taxon>
        <taxon>Amycolatopsis</taxon>
    </lineage>
</organism>
<dbReference type="InterPro" id="IPR035396">
    <property type="entry name" value="Bac_rhamnosid6H"/>
</dbReference>
<dbReference type="Pfam" id="PF05592">
    <property type="entry name" value="Bac_rhamnosid"/>
    <property type="match status" value="1"/>
</dbReference>
<evidence type="ECO:0000256" key="1">
    <source>
        <dbReference type="ARBA" id="ARBA00001445"/>
    </source>
</evidence>
<evidence type="ECO:0000259" key="6">
    <source>
        <dbReference type="Pfam" id="PF17389"/>
    </source>
</evidence>
<feature type="domain" description="Alpha-L-rhamnosidase concanavalin-like" evidence="4">
    <location>
        <begin position="308"/>
        <end position="402"/>
    </location>
</feature>
<accession>A0ABY4P0K1</accession>
<keyword evidence="3 8" id="KW-0378">Hydrolase</keyword>
<dbReference type="Pfam" id="PF17390">
    <property type="entry name" value="Bac_rhamnosid_C"/>
    <property type="match status" value="1"/>
</dbReference>
<dbReference type="Pfam" id="PF25788">
    <property type="entry name" value="Ig_Rha78A_N"/>
    <property type="match status" value="1"/>
</dbReference>
<protein>
    <recommendedName>
        <fullName evidence="2">alpha-L-rhamnosidase</fullName>
        <ecNumber evidence="2">3.2.1.40</ecNumber>
    </recommendedName>
</protein>
<dbReference type="SUPFAM" id="SSF48208">
    <property type="entry name" value="Six-hairpin glycosidases"/>
    <property type="match status" value="1"/>
</dbReference>
<dbReference type="GO" id="GO:0016787">
    <property type="term" value="F:hydrolase activity"/>
    <property type="evidence" value="ECO:0007669"/>
    <property type="project" value="UniProtKB-KW"/>
</dbReference>
<evidence type="ECO:0000313" key="9">
    <source>
        <dbReference type="Proteomes" id="UP000830158"/>
    </source>
</evidence>